<evidence type="ECO:0000256" key="1">
    <source>
        <dbReference type="ARBA" id="ARBA00010641"/>
    </source>
</evidence>
<dbReference type="PANTHER" id="PTHR43133:SF51">
    <property type="entry name" value="RNA POLYMERASE SIGMA FACTOR"/>
    <property type="match status" value="1"/>
</dbReference>
<dbReference type="InterPro" id="IPR036388">
    <property type="entry name" value="WH-like_DNA-bd_sf"/>
</dbReference>
<dbReference type="InterPro" id="IPR007627">
    <property type="entry name" value="RNA_pol_sigma70_r2"/>
</dbReference>
<feature type="domain" description="RNA polymerase sigma-70 region 2" evidence="5">
    <location>
        <begin position="26"/>
        <end position="89"/>
    </location>
</feature>
<reference evidence="7 8" key="1">
    <citation type="submission" date="2019-02" db="EMBL/GenBank/DDBJ databases">
        <title>Deep-cultivation of Planctomycetes and their phenomic and genomic characterization uncovers novel biology.</title>
        <authorList>
            <person name="Wiegand S."/>
            <person name="Jogler M."/>
            <person name="Boedeker C."/>
            <person name="Pinto D."/>
            <person name="Vollmers J."/>
            <person name="Rivas-Marin E."/>
            <person name="Kohn T."/>
            <person name="Peeters S.H."/>
            <person name="Heuer A."/>
            <person name="Rast P."/>
            <person name="Oberbeckmann S."/>
            <person name="Bunk B."/>
            <person name="Jeske O."/>
            <person name="Meyerdierks A."/>
            <person name="Storesund J.E."/>
            <person name="Kallscheuer N."/>
            <person name="Luecker S."/>
            <person name="Lage O.M."/>
            <person name="Pohl T."/>
            <person name="Merkel B.J."/>
            <person name="Hornburger P."/>
            <person name="Mueller R.-W."/>
            <person name="Bruemmer F."/>
            <person name="Labrenz M."/>
            <person name="Spormann A.M."/>
            <person name="Op Den Camp H."/>
            <person name="Overmann J."/>
            <person name="Amann R."/>
            <person name="Jetten M.S.M."/>
            <person name="Mascher T."/>
            <person name="Medema M.H."/>
            <person name="Devos D.P."/>
            <person name="Kaster A.-K."/>
            <person name="Ovreas L."/>
            <person name="Rohde M."/>
            <person name="Galperin M.Y."/>
            <person name="Jogler C."/>
        </authorList>
    </citation>
    <scope>NUCLEOTIDE SEQUENCE [LARGE SCALE GENOMIC DNA]</scope>
    <source>
        <strain evidence="7 8">KOR42</strain>
    </source>
</reference>
<dbReference type="EMBL" id="SIHI01000001">
    <property type="protein sequence ID" value="TWT59031.1"/>
    <property type="molecule type" value="Genomic_DNA"/>
</dbReference>
<dbReference type="InterPro" id="IPR013325">
    <property type="entry name" value="RNA_pol_sigma_r2"/>
</dbReference>
<evidence type="ECO:0000259" key="6">
    <source>
        <dbReference type="Pfam" id="PF08281"/>
    </source>
</evidence>
<evidence type="ECO:0000259" key="5">
    <source>
        <dbReference type="Pfam" id="PF04542"/>
    </source>
</evidence>
<dbReference type="Pfam" id="PF04542">
    <property type="entry name" value="Sigma70_r2"/>
    <property type="match status" value="1"/>
</dbReference>
<keyword evidence="2" id="KW-0805">Transcription regulation</keyword>
<accession>A0A5C5X9G3</accession>
<evidence type="ECO:0000256" key="2">
    <source>
        <dbReference type="ARBA" id="ARBA00023015"/>
    </source>
</evidence>
<dbReference type="OrthoDB" id="6383365at2"/>
<evidence type="ECO:0000313" key="7">
    <source>
        <dbReference type="EMBL" id="TWT59031.1"/>
    </source>
</evidence>
<dbReference type="Pfam" id="PF08281">
    <property type="entry name" value="Sigma70_r4_2"/>
    <property type="match status" value="1"/>
</dbReference>
<dbReference type="GO" id="GO:0006352">
    <property type="term" value="P:DNA-templated transcription initiation"/>
    <property type="evidence" value="ECO:0007669"/>
    <property type="project" value="InterPro"/>
</dbReference>
<keyword evidence="8" id="KW-1185">Reference proteome</keyword>
<dbReference type="SUPFAM" id="SSF88946">
    <property type="entry name" value="Sigma2 domain of RNA polymerase sigma factors"/>
    <property type="match status" value="1"/>
</dbReference>
<dbReference type="RefSeq" id="WP_146509815.1">
    <property type="nucleotide sequence ID" value="NZ_SIHI01000001.1"/>
</dbReference>
<dbReference type="GO" id="GO:0003677">
    <property type="term" value="F:DNA binding"/>
    <property type="evidence" value="ECO:0007669"/>
    <property type="project" value="InterPro"/>
</dbReference>
<feature type="domain" description="RNA polymerase sigma factor 70 region 4 type 2" evidence="6">
    <location>
        <begin position="118"/>
        <end position="170"/>
    </location>
</feature>
<gene>
    <name evidence="7" type="primary">sigK_2</name>
    <name evidence="7" type="ORF">KOR42_24200</name>
</gene>
<dbReference type="AlphaFoldDB" id="A0A5C5X9G3"/>
<dbReference type="Proteomes" id="UP000317243">
    <property type="component" value="Unassembled WGS sequence"/>
</dbReference>
<dbReference type="InterPro" id="IPR013249">
    <property type="entry name" value="RNA_pol_sigma70_r4_t2"/>
</dbReference>
<dbReference type="InterPro" id="IPR014284">
    <property type="entry name" value="RNA_pol_sigma-70_dom"/>
</dbReference>
<dbReference type="InterPro" id="IPR014331">
    <property type="entry name" value="RNA_pol_sigma70_ECF_RHOBA"/>
</dbReference>
<dbReference type="PANTHER" id="PTHR43133">
    <property type="entry name" value="RNA POLYMERASE ECF-TYPE SIGMA FACTO"/>
    <property type="match status" value="1"/>
</dbReference>
<comment type="caution">
    <text evidence="7">The sequence shown here is derived from an EMBL/GenBank/DDBJ whole genome shotgun (WGS) entry which is preliminary data.</text>
</comment>
<keyword evidence="3" id="KW-0731">Sigma factor</keyword>
<protein>
    <submittedName>
        <fullName evidence="7">ECF RNA polymerase sigma factor SigK</fullName>
    </submittedName>
</protein>
<dbReference type="NCBIfam" id="TIGR02937">
    <property type="entry name" value="sigma70-ECF"/>
    <property type="match status" value="1"/>
</dbReference>
<sequence>MTTRPDASLSNPDFPGEEFIQLFTQAQRPLYLSILSQLGRIQAAEEVLQETNLIIWAKSSQFETGTNFLAWARQIAHFEVMKWRQRKSREKLMFSDEFINTVAQQVSSTSEEFAMRQRALEDCLNKLSDQDRELIELRYQPGNSGKELAEALGRPANSVYQSLGRIRKALLECVQRKVAAEVTT</sequence>
<proteinExistence type="inferred from homology"/>
<comment type="similarity">
    <text evidence="1">Belongs to the sigma-70 factor family. ECF subfamily.</text>
</comment>
<evidence type="ECO:0000313" key="8">
    <source>
        <dbReference type="Proteomes" id="UP000317243"/>
    </source>
</evidence>
<keyword evidence="4" id="KW-0804">Transcription</keyword>
<dbReference type="InterPro" id="IPR013324">
    <property type="entry name" value="RNA_pol_sigma_r3/r4-like"/>
</dbReference>
<dbReference type="Gene3D" id="1.10.1740.10">
    <property type="match status" value="1"/>
</dbReference>
<dbReference type="SUPFAM" id="SSF88659">
    <property type="entry name" value="Sigma3 and sigma4 domains of RNA polymerase sigma factors"/>
    <property type="match status" value="1"/>
</dbReference>
<dbReference type="NCBIfam" id="TIGR02989">
    <property type="entry name" value="Sig-70_gvs1"/>
    <property type="match status" value="1"/>
</dbReference>
<name>A0A5C5X9G3_9PLAN</name>
<evidence type="ECO:0000256" key="3">
    <source>
        <dbReference type="ARBA" id="ARBA00023082"/>
    </source>
</evidence>
<dbReference type="InterPro" id="IPR039425">
    <property type="entry name" value="RNA_pol_sigma-70-like"/>
</dbReference>
<evidence type="ECO:0000256" key="4">
    <source>
        <dbReference type="ARBA" id="ARBA00023163"/>
    </source>
</evidence>
<dbReference type="Gene3D" id="1.10.10.10">
    <property type="entry name" value="Winged helix-like DNA-binding domain superfamily/Winged helix DNA-binding domain"/>
    <property type="match status" value="1"/>
</dbReference>
<dbReference type="GO" id="GO:0016987">
    <property type="term" value="F:sigma factor activity"/>
    <property type="evidence" value="ECO:0007669"/>
    <property type="project" value="UniProtKB-KW"/>
</dbReference>
<organism evidence="7 8">
    <name type="scientific">Thalassoglobus neptunius</name>
    <dbReference type="NCBI Taxonomy" id="1938619"/>
    <lineage>
        <taxon>Bacteria</taxon>
        <taxon>Pseudomonadati</taxon>
        <taxon>Planctomycetota</taxon>
        <taxon>Planctomycetia</taxon>
        <taxon>Planctomycetales</taxon>
        <taxon>Planctomycetaceae</taxon>
        <taxon>Thalassoglobus</taxon>
    </lineage>
</organism>